<gene>
    <name evidence="1" type="ORF">IAD50_09235</name>
</gene>
<organism evidence="1 2">
    <name type="scientific">Candidatus Egerieisoma faecipullorum</name>
    <dbReference type="NCBI Taxonomy" id="2840963"/>
    <lineage>
        <taxon>Bacteria</taxon>
        <taxon>Bacillati</taxon>
        <taxon>Bacillota</taxon>
        <taxon>Clostridia</taxon>
        <taxon>Eubacteriales</taxon>
        <taxon>Clostridiaceae</taxon>
        <taxon>Clostridiaceae incertae sedis</taxon>
        <taxon>Candidatus Egerieisoma</taxon>
    </lineage>
</organism>
<dbReference type="SUPFAM" id="SSF51182">
    <property type="entry name" value="RmlC-like cupins"/>
    <property type="match status" value="1"/>
</dbReference>
<protein>
    <recommendedName>
        <fullName evidence="3">Mannose-6-phosphate isomerase</fullName>
    </recommendedName>
</protein>
<accession>A0A9D1I981</accession>
<dbReference type="Proteomes" id="UP000824089">
    <property type="component" value="Unassembled WGS sequence"/>
</dbReference>
<reference evidence="1" key="2">
    <citation type="journal article" date="2021" name="PeerJ">
        <title>Extensive microbial diversity within the chicken gut microbiome revealed by metagenomics and culture.</title>
        <authorList>
            <person name="Gilroy R."/>
            <person name="Ravi A."/>
            <person name="Getino M."/>
            <person name="Pursley I."/>
            <person name="Horton D.L."/>
            <person name="Alikhan N.F."/>
            <person name="Baker D."/>
            <person name="Gharbi K."/>
            <person name="Hall N."/>
            <person name="Watson M."/>
            <person name="Adriaenssens E.M."/>
            <person name="Foster-Nyarko E."/>
            <person name="Jarju S."/>
            <person name="Secka A."/>
            <person name="Antonio M."/>
            <person name="Oren A."/>
            <person name="Chaudhuri R.R."/>
            <person name="La Ragione R."/>
            <person name="Hildebrand F."/>
            <person name="Pallen M.J."/>
        </authorList>
    </citation>
    <scope>NUCLEOTIDE SEQUENCE</scope>
    <source>
        <strain evidence="1">CHK195-4489</strain>
    </source>
</reference>
<dbReference type="Gene3D" id="2.60.120.10">
    <property type="entry name" value="Jelly Rolls"/>
    <property type="match status" value="1"/>
</dbReference>
<evidence type="ECO:0000313" key="2">
    <source>
        <dbReference type="Proteomes" id="UP000824089"/>
    </source>
</evidence>
<dbReference type="InterPro" id="IPR011051">
    <property type="entry name" value="RmlC_Cupin_sf"/>
</dbReference>
<name>A0A9D1I981_9CLOT</name>
<evidence type="ECO:0008006" key="3">
    <source>
        <dbReference type="Google" id="ProtNLM"/>
    </source>
</evidence>
<comment type="caution">
    <text evidence="1">The sequence shown here is derived from an EMBL/GenBank/DDBJ whole genome shotgun (WGS) entry which is preliminary data.</text>
</comment>
<dbReference type="AlphaFoldDB" id="A0A9D1I981"/>
<dbReference type="EMBL" id="DVMM01000205">
    <property type="protein sequence ID" value="HIU30461.1"/>
    <property type="molecule type" value="Genomic_DNA"/>
</dbReference>
<reference evidence="1" key="1">
    <citation type="submission" date="2020-10" db="EMBL/GenBank/DDBJ databases">
        <authorList>
            <person name="Gilroy R."/>
        </authorList>
    </citation>
    <scope>NUCLEOTIDE SEQUENCE</scope>
    <source>
        <strain evidence="1">CHK195-4489</strain>
    </source>
</reference>
<sequence length="397" mass="45567">MSSEKEIINSFFRDRGGVLPLIPTFVPRRFGTAGRRLRLHPDDYYALGTKRGSIKERWFSSVITAMNGPDAAPDEGMSYVNLDGCSEERITLKAFVDTLQEELIGENCFRRHQTWPMYSKFFDYEGPLFHHMHLGFEAAARVGKLGKPEAYYYPPQYNNYPGKFPHTYFGFTADTTKDDLRERLKDYQKRDLRITELSRAYRIELGTGWYTPPGVLHAPGSYLTYEPQWNSDVNAVFENITDSEIYDDSFLYENCPPEHWGDPDYVIEMMDWEKNIDPQYKEHYFRPPIILEQTESYMVKQIVYGNEYIAAKELTVYPGCSARITDDTAYGCIVVQGYGKLAGQRCAAATMLRFGQKSEDEFFVSYPAASNGVLVENASAYEPLVMLKHYPAAEAQA</sequence>
<proteinExistence type="predicted"/>
<dbReference type="InterPro" id="IPR014710">
    <property type="entry name" value="RmlC-like_jellyroll"/>
</dbReference>
<evidence type="ECO:0000313" key="1">
    <source>
        <dbReference type="EMBL" id="HIU30461.1"/>
    </source>
</evidence>